<dbReference type="AlphaFoldDB" id="A0AAD4Q5Y4"/>
<proteinExistence type="predicted"/>
<evidence type="ECO:0000313" key="2">
    <source>
        <dbReference type="Proteomes" id="UP001201163"/>
    </source>
</evidence>
<comment type="caution">
    <text evidence="1">The sequence shown here is derived from an EMBL/GenBank/DDBJ whole genome shotgun (WGS) entry which is preliminary data.</text>
</comment>
<organism evidence="1 2">
    <name type="scientific">Lactarius akahatsu</name>
    <dbReference type="NCBI Taxonomy" id="416441"/>
    <lineage>
        <taxon>Eukaryota</taxon>
        <taxon>Fungi</taxon>
        <taxon>Dikarya</taxon>
        <taxon>Basidiomycota</taxon>
        <taxon>Agaricomycotina</taxon>
        <taxon>Agaricomycetes</taxon>
        <taxon>Russulales</taxon>
        <taxon>Russulaceae</taxon>
        <taxon>Lactarius</taxon>
    </lineage>
</organism>
<sequence length="172" mass="19301">VRASSPDRLSRAGFHRYSPVHEIAAQIPSIELTIAERSQNSFSFESPSYDLRVDMEEPNNDIDTETLQAQIDLAMAQAQNLVASWLPASSGSLTQSSSRAAEAEAELQALLRRPPRASLSPPHLPFILPGWASVHHSQRVMPLRRCVSCRNYRAIKSAPGRRRMVRTQTWWV</sequence>
<gene>
    <name evidence="1" type="ORF">EDB92DRAFT_1877623</name>
</gene>
<name>A0AAD4Q5Y4_9AGAM</name>
<accession>A0AAD4Q5Y4</accession>
<reference evidence="1" key="1">
    <citation type="submission" date="2022-01" db="EMBL/GenBank/DDBJ databases">
        <title>Comparative genomics reveals a dynamic genome evolution in the ectomycorrhizal milk-cap (Lactarius) mushrooms.</title>
        <authorList>
            <consortium name="DOE Joint Genome Institute"/>
            <person name="Lebreton A."/>
            <person name="Tang N."/>
            <person name="Kuo A."/>
            <person name="LaButti K."/>
            <person name="Drula E."/>
            <person name="Barry K."/>
            <person name="Clum A."/>
            <person name="Lipzen A."/>
            <person name="Mousain D."/>
            <person name="Ng V."/>
            <person name="Wang R."/>
            <person name="Wang X."/>
            <person name="Dai Y."/>
            <person name="Henrissat B."/>
            <person name="Grigoriev I.V."/>
            <person name="Guerin-Laguette A."/>
            <person name="Yu F."/>
            <person name="Martin F.M."/>
        </authorList>
    </citation>
    <scope>NUCLEOTIDE SEQUENCE</scope>
    <source>
        <strain evidence="1">QP</strain>
    </source>
</reference>
<keyword evidence="2" id="KW-1185">Reference proteome</keyword>
<protein>
    <submittedName>
        <fullName evidence="1">Uncharacterized protein</fullName>
    </submittedName>
</protein>
<evidence type="ECO:0000313" key="1">
    <source>
        <dbReference type="EMBL" id="KAH8987050.1"/>
    </source>
</evidence>
<feature type="non-terminal residue" evidence="1">
    <location>
        <position position="1"/>
    </location>
</feature>
<dbReference type="EMBL" id="JAKELL010000050">
    <property type="protein sequence ID" value="KAH8987050.1"/>
    <property type="molecule type" value="Genomic_DNA"/>
</dbReference>
<dbReference type="Proteomes" id="UP001201163">
    <property type="component" value="Unassembled WGS sequence"/>
</dbReference>